<dbReference type="WBParaSite" id="TCNE_0001226501-mRNA-1">
    <property type="protein sequence ID" value="TCNE_0001226501-mRNA-1"/>
    <property type="gene ID" value="TCNE_0001226501"/>
</dbReference>
<evidence type="ECO:0000313" key="1">
    <source>
        <dbReference type="EMBL" id="VDM43586.1"/>
    </source>
</evidence>
<protein>
    <submittedName>
        <fullName evidence="3">Kinesin motor domain-containing protein</fullName>
    </submittedName>
</protein>
<gene>
    <name evidence="1" type="ORF">TCNE_LOCUS12265</name>
</gene>
<organism evidence="2 3">
    <name type="scientific">Toxocara canis</name>
    <name type="common">Canine roundworm</name>
    <dbReference type="NCBI Taxonomy" id="6265"/>
    <lineage>
        <taxon>Eukaryota</taxon>
        <taxon>Metazoa</taxon>
        <taxon>Ecdysozoa</taxon>
        <taxon>Nematoda</taxon>
        <taxon>Chromadorea</taxon>
        <taxon>Rhabditida</taxon>
        <taxon>Spirurina</taxon>
        <taxon>Ascaridomorpha</taxon>
        <taxon>Ascaridoidea</taxon>
        <taxon>Toxocaridae</taxon>
        <taxon>Toxocara</taxon>
    </lineage>
</organism>
<dbReference type="EMBL" id="UYWY01021184">
    <property type="protein sequence ID" value="VDM43586.1"/>
    <property type="molecule type" value="Genomic_DNA"/>
</dbReference>
<dbReference type="Proteomes" id="UP000050794">
    <property type="component" value="Unassembled WGS sequence"/>
</dbReference>
<accession>A0A183UUU5</accession>
<sequence length="113" mass="12779">MEHLVTSCNFIIVHVRLQKFNPDSLHLRDELGRGQELSADNEEITAFINTDRETSTDGEGGVWGEVGLRAQPRTNNITMRRRLAQPGNVEKLQMRVFSELIDDRQVAQFGSAV</sequence>
<dbReference type="AlphaFoldDB" id="A0A183UUU5"/>
<keyword evidence="2" id="KW-1185">Reference proteome</keyword>
<evidence type="ECO:0000313" key="2">
    <source>
        <dbReference type="Proteomes" id="UP000050794"/>
    </source>
</evidence>
<name>A0A183UUU5_TOXCA</name>
<reference evidence="1 2" key="2">
    <citation type="submission" date="2018-11" db="EMBL/GenBank/DDBJ databases">
        <authorList>
            <consortium name="Pathogen Informatics"/>
        </authorList>
    </citation>
    <scope>NUCLEOTIDE SEQUENCE [LARGE SCALE GENOMIC DNA]</scope>
</reference>
<evidence type="ECO:0000313" key="3">
    <source>
        <dbReference type="WBParaSite" id="TCNE_0001226501-mRNA-1"/>
    </source>
</evidence>
<reference evidence="3" key="1">
    <citation type="submission" date="2016-06" db="UniProtKB">
        <authorList>
            <consortium name="WormBaseParasite"/>
        </authorList>
    </citation>
    <scope>IDENTIFICATION</scope>
</reference>
<proteinExistence type="predicted"/>